<name>A0A3R8R590_9FIRM</name>
<dbReference type="EC" id="6.3.5.4" evidence="2"/>
<dbReference type="AlphaFoldDB" id="A0A3R8R590"/>
<evidence type="ECO:0000259" key="5">
    <source>
        <dbReference type="Pfam" id="PF00733"/>
    </source>
</evidence>
<feature type="domain" description="Asparagine synthetase" evidence="5">
    <location>
        <begin position="191"/>
        <end position="258"/>
    </location>
</feature>
<dbReference type="InterPro" id="IPR029055">
    <property type="entry name" value="Ntn_hydrolases_N"/>
</dbReference>
<dbReference type="PANTHER" id="PTHR43284">
    <property type="entry name" value="ASPARAGINE SYNTHETASE (GLUTAMINE-HYDROLYZING)"/>
    <property type="match status" value="1"/>
</dbReference>
<dbReference type="SUPFAM" id="SSF56235">
    <property type="entry name" value="N-terminal nucleophile aminohydrolases (Ntn hydrolases)"/>
    <property type="match status" value="1"/>
</dbReference>
<evidence type="ECO:0000256" key="2">
    <source>
        <dbReference type="ARBA" id="ARBA00012737"/>
    </source>
</evidence>
<evidence type="ECO:0000313" key="6">
    <source>
        <dbReference type="EMBL" id="RRK32367.1"/>
    </source>
</evidence>
<gene>
    <name evidence="6" type="ORF">EBB54_14100</name>
</gene>
<protein>
    <recommendedName>
        <fullName evidence="2">asparagine synthase (glutamine-hydrolyzing)</fullName>
        <ecNumber evidence="2">6.3.5.4</ecNumber>
    </recommendedName>
</protein>
<evidence type="ECO:0000256" key="1">
    <source>
        <dbReference type="ARBA" id="ARBA00005187"/>
    </source>
</evidence>
<sequence>MCIMNIVVTERDVYPWTVNKRCYFRGYIQKNSGECLRGIDAIDYFFCEDYNVFLEKVKNIYGCFSVILVHDNECYLAVDVARSMPLYYDTSLSIISDNAEEIRKFLNIKTSSIDIKKAAELLTTSYIIGDHTIYSDIHQLEIGCAGRINDGTIRKNYYFRHYSKGFVDNENKAMEKLRVASNNMVMRLKYLINDRPLLVSLSGGYDSRYIVCTLKENGFSNVVCYSYGRKGSFELVQAEQVAKAVGYKWIKIEYDEEDNDLILSPEGIKYMNYCYNHEYMVYIQNFTAVKKIFDNKLVPANSIVITGLCNDIHTGLYTPSINVAAEYGFNKNGLAEFIVDKRFARYAPINSYREYLKNEVISMMEFYDLNVNDHMSFIRAYDCLDAGFSHSRCFLNMNKVHEFYGYEWALPCWDKELLDFWYSLSPDLRRSQYLYEKYITEFLGKKYGVGQKKYTNNEGRSKVSKFIRRNVGGMIVGICYPLGIPVKRKSDINNFSTLEVKLYKELSQKYVIAKRHAAFTLLLTAYLMEKRYGRQWGRDVMKIIRKT</sequence>
<dbReference type="InterPro" id="IPR014729">
    <property type="entry name" value="Rossmann-like_a/b/a_fold"/>
</dbReference>
<keyword evidence="3" id="KW-0061">Asparagine biosynthesis</keyword>
<dbReference type="Pfam" id="PF00733">
    <property type="entry name" value="Asn_synthase"/>
    <property type="match status" value="1"/>
</dbReference>
<reference evidence="6" key="1">
    <citation type="submission" date="2018-10" db="EMBL/GenBank/DDBJ databases">
        <title>Schaedlerella arabinophila gen. nov. sp. nov., isolated from the mouse intestinal tract and comparative analysis with the genome of the closely related altered Schaedler flora strain ASF502.</title>
        <authorList>
            <person name="Miyake S."/>
            <person name="Soh M."/>
            <person name="Seedorf H."/>
        </authorList>
    </citation>
    <scope>NUCLEOTIDE SEQUENCE [LARGE SCALE GENOMIC DNA]</scope>
    <source>
        <strain evidence="6">DSM 106076</strain>
    </source>
</reference>
<dbReference type="PANTHER" id="PTHR43284:SF1">
    <property type="entry name" value="ASPARAGINE SYNTHETASE"/>
    <property type="match status" value="1"/>
</dbReference>
<dbReference type="SUPFAM" id="SSF52402">
    <property type="entry name" value="Adenine nucleotide alpha hydrolases-like"/>
    <property type="match status" value="1"/>
</dbReference>
<dbReference type="GO" id="GO:0004066">
    <property type="term" value="F:asparagine synthase (glutamine-hydrolyzing) activity"/>
    <property type="evidence" value="ECO:0007669"/>
    <property type="project" value="UniProtKB-EC"/>
</dbReference>
<keyword evidence="3" id="KW-0028">Amino-acid biosynthesis</keyword>
<dbReference type="InterPro" id="IPR051786">
    <property type="entry name" value="ASN_synthetase/amidase"/>
</dbReference>
<evidence type="ECO:0000313" key="7">
    <source>
        <dbReference type="Proteomes" id="UP000274920"/>
    </source>
</evidence>
<proteinExistence type="predicted"/>
<dbReference type="InterPro" id="IPR001962">
    <property type="entry name" value="Asn_synthase"/>
</dbReference>
<dbReference type="EMBL" id="RHJS01000002">
    <property type="protein sequence ID" value="RRK32367.1"/>
    <property type="molecule type" value="Genomic_DNA"/>
</dbReference>
<evidence type="ECO:0000256" key="4">
    <source>
        <dbReference type="ARBA" id="ARBA00048741"/>
    </source>
</evidence>
<organism evidence="6 7">
    <name type="scientific">Schaedlerella arabinosiphila</name>
    <dbReference type="NCBI Taxonomy" id="2044587"/>
    <lineage>
        <taxon>Bacteria</taxon>
        <taxon>Bacillati</taxon>
        <taxon>Bacillota</taxon>
        <taxon>Clostridia</taxon>
        <taxon>Lachnospirales</taxon>
        <taxon>Lachnospiraceae</taxon>
        <taxon>Schaedlerella</taxon>
    </lineage>
</organism>
<comment type="catalytic activity">
    <reaction evidence="4">
        <text>L-aspartate + L-glutamine + ATP + H2O = L-asparagine + L-glutamate + AMP + diphosphate + H(+)</text>
        <dbReference type="Rhea" id="RHEA:12228"/>
        <dbReference type="ChEBI" id="CHEBI:15377"/>
        <dbReference type="ChEBI" id="CHEBI:15378"/>
        <dbReference type="ChEBI" id="CHEBI:29985"/>
        <dbReference type="ChEBI" id="CHEBI:29991"/>
        <dbReference type="ChEBI" id="CHEBI:30616"/>
        <dbReference type="ChEBI" id="CHEBI:33019"/>
        <dbReference type="ChEBI" id="CHEBI:58048"/>
        <dbReference type="ChEBI" id="CHEBI:58359"/>
        <dbReference type="ChEBI" id="CHEBI:456215"/>
        <dbReference type="EC" id="6.3.5.4"/>
    </reaction>
</comment>
<accession>A0A3R8R590</accession>
<dbReference type="Proteomes" id="UP000274920">
    <property type="component" value="Unassembled WGS sequence"/>
</dbReference>
<comment type="caution">
    <text evidence="6">The sequence shown here is derived from an EMBL/GenBank/DDBJ whole genome shotgun (WGS) entry which is preliminary data.</text>
</comment>
<evidence type="ECO:0000256" key="3">
    <source>
        <dbReference type="ARBA" id="ARBA00022888"/>
    </source>
</evidence>
<dbReference type="GO" id="GO:0006529">
    <property type="term" value="P:asparagine biosynthetic process"/>
    <property type="evidence" value="ECO:0007669"/>
    <property type="project" value="UniProtKB-KW"/>
</dbReference>
<keyword evidence="7" id="KW-1185">Reference proteome</keyword>
<dbReference type="Gene3D" id="3.40.50.620">
    <property type="entry name" value="HUPs"/>
    <property type="match status" value="1"/>
</dbReference>
<comment type="pathway">
    <text evidence="1">Amino-acid biosynthesis; L-asparagine biosynthesis; L-asparagine from L-aspartate (L-Gln route): step 1/1.</text>
</comment>